<comment type="caution">
    <text evidence="1">The sequence shown here is derived from an EMBL/GenBank/DDBJ whole genome shotgun (WGS) entry which is preliminary data.</text>
</comment>
<dbReference type="RefSeq" id="WP_387131985.1">
    <property type="nucleotide sequence ID" value="NZ_JBIATK010000012.1"/>
</dbReference>
<gene>
    <name evidence="1" type="ORF">ACFYY5_29245</name>
</gene>
<evidence type="ECO:0000313" key="2">
    <source>
        <dbReference type="Proteomes" id="UP001602089"/>
    </source>
</evidence>
<sequence length="129" mass="14337">MSTEQDVRALLGLPDDQKIEIVIEWDSTEFKDSVCDATETDHPAVVHVDWWSINYDPDTDAPRWGGLEQEAFCIDHAREILAEIVEELAPFEWDPFDSLTMPFGAEIGSPMVKVMLSASALVTGLKATA</sequence>
<name>A0ABW6TNM6_9NOCA</name>
<proteinExistence type="predicted"/>
<dbReference type="Proteomes" id="UP001602089">
    <property type="component" value="Unassembled WGS sequence"/>
</dbReference>
<protein>
    <submittedName>
        <fullName evidence="1">Uncharacterized protein</fullName>
    </submittedName>
</protein>
<organism evidence="1 2">
    <name type="scientific">Nocardia elegans</name>
    <dbReference type="NCBI Taxonomy" id="300029"/>
    <lineage>
        <taxon>Bacteria</taxon>
        <taxon>Bacillati</taxon>
        <taxon>Actinomycetota</taxon>
        <taxon>Actinomycetes</taxon>
        <taxon>Mycobacteriales</taxon>
        <taxon>Nocardiaceae</taxon>
        <taxon>Nocardia</taxon>
    </lineage>
</organism>
<reference evidence="1 2" key="1">
    <citation type="submission" date="2024-10" db="EMBL/GenBank/DDBJ databases">
        <title>The Natural Products Discovery Center: Release of the First 8490 Sequenced Strains for Exploring Actinobacteria Biosynthetic Diversity.</title>
        <authorList>
            <person name="Kalkreuter E."/>
            <person name="Kautsar S.A."/>
            <person name="Yang D."/>
            <person name="Bader C.D."/>
            <person name="Teijaro C.N."/>
            <person name="Fluegel L."/>
            <person name="Davis C.M."/>
            <person name="Simpson J.R."/>
            <person name="Lauterbach L."/>
            <person name="Steele A.D."/>
            <person name="Gui C."/>
            <person name="Meng S."/>
            <person name="Li G."/>
            <person name="Viehrig K."/>
            <person name="Ye F."/>
            <person name="Su P."/>
            <person name="Kiefer A.F."/>
            <person name="Nichols A."/>
            <person name="Cepeda A.J."/>
            <person name="Yan W."/>
            <person name="Fan B."/>
            <person name="Jiang Y."/>
            <person name="Adhikari A."/>
            <person name="Zheng C.-J."/>
            <person name="Schuster L."/>
            <person name="Cowan T.M."/>
            <person name="Smanski M.J."/>
            <person name="Chevrette M.G."/>
            <person name="De Carvalho L.P.S."/>
            <person name="Shen B."/>
        </authorList>
    </citation>
    <scope>NUCLEOTIDE SEQUENCE [LARGE SCALE GENOMIC DNA]</scope>
    <source>
        <strain evidence="1 2">NPDC001867</strain>
    </source>
</reference>
<evidence type="ECO:0000313" key="1">
    <source>
        <dbReference type="EMBL" id="MFF4026943.1"/>
    </source>
</evidence>
<keyword evidence="2" id="KW-1185">Reference proteome</keyword>
<dbReference type="EMBL" id="JBIATK010000012">
    <property type="protein sequence ID" value="MFF4026943.1"/>
    <property type="molecule type" value="Genomic_DNA"/>
</dbReference>
<accession>A0ABW6TNM6</accession>